<dbReference type="AlphaFoldDB" id="A0A7I8VK00"/>
<reference evidence="1 2" key="1">
    <citation type="submission" date="2020-08" db="EMBL/GenBank/DDBJ databases">
        <authorList>
            <person name="Hejnol A."/>
        </authorList>
    </citation>
    <scope>NUCLEOTIDE SEQUENCE [LARGE SCALE GENOMIC DNA]</scope>
</reference>
<protein>
    <submittedName>
        <fullName evidence="1">Uncharacterized protein</fullName>
    </submittedName>
</protein>
<organism evidence="1 2">
    <name type="scientific">Dimorphilus gyrociliatus</name>
    <dbReference type="NCBI Taxonomy" id="2664684"/>
    <lineage>
        <taxon>Eukaryota</taxon>
        <taxon>Metazoa</taxon>
        <taxon>Spiralia</taxon>
        <taxon>Lophotrochozoa</taxon>
        <taxon>Annelida</taxon>
        <taxon>Polychaeta</taxon>
        <taxon>Polychaeta incertae sedis</taxon>
        <taxon>Dinophilidae</taxon>
        <taxon>Dimorphilus</taxon>
    </lineage>
</organism>
<comment type="caution">
    <text evidence="1">The sequence shown here is derived from an EMBL/GenBank/DDBJ whole genome shotgun (WGS) entry which is preliminary data.</text>
</comment>
<sequence>MAYNLKKERSLVDELERATVLANRIVEQLYEYVQKEAHYNGLVDCVVWAIEKLSSTYKLEDDYSNDG</sequence>
<dbReference type="Proteomes" id="UP000549394">
    <property type="component" value="Unassembled WGS sequence"/>
</dbReference>
<dbReference type="EMBL" id="CAJFCJ010000006">
    <property type="protein sequence ID" value="CAD5116048.1"/>
    <property type="molecule type" value="Genomic_DNA"/>
</dbReference>
<evidence type="ECO:0000313" key="1">
    <source>
        <dbReference type="EMBL" id="CAD5116048.1"/>
    </source>
</evidence>
<accession>A0A7I8VK00</accession>
<proteinExistence type="predicted"/>
<name>A0A7I8VK00_9ANNE</name>
<evidence type="ECO:0000313" key="2">
    <source>
        <dbReference type="Proteomes" id="UP000549394"/>
    </source>
</evidence>
<gene>
    <name evidence="1" type="ORF">DGYR_LOCUS4714</name>
</gene>
<keyword evidence="2" id="KW-1185">Reference proteome</keyword>